<dbReference type="EMBL" id="GBXM01079129">
    <property type="protein sequence ID" value="JAH29448.1"/>
    <property type="molecule type" value="Transcribed_RNA"/>
</dbReference>
<reference evidence="1" key="2">
    <citation type="journal article" date="2015" name="Fish Shellfish Immunol.">
        <title>Early steps in the European eel (Anguilla anguilla)-Vibrio vulnificus interaction in the gills: Role of the RtxA13 toxin.</title>
        <authorList>
            <person name="Callol A."/>
            <person name="Pajuelo D."/>
            <person name="Ebbesson L."/>
            <person name="Teles M."/>
            <person name="MacKenzie S."/>
            <person name="Amaro C."/>
        </authorList>
    </citation>
    <scope>NUCLEOTIDE SEQUENCE</scope>
</reference>
<protein>
    <submittedName>
        <fullName evidence="1">Uncharacterized protein</fullName>
    </submittedName>
</protein>
<evidence type="ECO:0000313" key="1">
    <source>
        <dbReference type="EMBL" id="JAH29448.1"/>
    </source>
</evidence>
<organism evidence="1">
    <name type="scientific">Anguilla anguilla</name>
    <name type="common">European freshwater eel</name>
    <name type="synonym">Muraena anguilla</name>
    <dbReference type="NCBI Taxonomy" id="7936"/>
    <lineage>
        <taxon>Eukaryota</taxon>
        <taxon>Metazoa</taxon>
        <taxon>Chordata</taxon>
        <taxon>Craniata</taxon>
        <taxon>Vertebrata</taxon>
        <taxon>Euteleostomi</taxon>
        <taxon>Actinopterygii</taxon>
        <taxon>Neopterygii</taxon>
        <taxon>Teleostei</taxon>
        <taxon>Anguilliformes</taxon>
        <taxon>Anguillidae</taxon>
        <taxon>Anguilla</taxon>
    </lineage>
</organism>
<name>A0A0E9RM74_ANGAN</name>
<dbReference type="AlphaFoldDB" id="A0A0E9RM74"/>
<sequence>MLTGSLETSRLMFSTLYNISNFRNVPPEVYPPKIKKTLHIG</sequence>
<accession>A0A0E9RM74</accession>
<reference evidence="1" key="1">
    <citation type="submission" date="2014-11" db="EMBL/GenBank/DDBJ databases">
        <authorList>
            <person name="Amaro Gonzalez C."/>
        </authorList>
    </citation>
    <scope>NUCLEOTIDE SEQUENCE</scope>
</reference>
<proteinExistence type="predicted"/>